<dbReference type="PANTHER" id="PTHR12412">
    <property type="entry name" value="CAP BINDING PROTEIN"/>
    <property type="match status" value="1"/>
</dbReference>
<feature type="region of interest" description="Disordered" evidence="1">
    <location>
        <begin position="1"/>
        <end position="26"/>
    </location>
</feature>
<dbReference type="GO" id="GO:0003729">
    <property type="term" value="F:mRNA binding"/>
    <property type="evidence" value="ECO:0007669"/>
    <property type="project" value="TreeGrafter"/>
</dbReference>
<dbReference type="GeneID" id="109463143"/>
<dbReference type="PANTHER" id="PTHR12412:SF2">
    <property type="entry name" value="NUCLEAR CAP-BINDING PROTEIN SUBUNIT 1"/>
    <property type="match status" value="1"/>
</dbReference>
<dbReference type="Pfam" id="PF02854">
    <property type="entry name" value="MIF4G"/>
    <property type="match status" value="1"/>
</dbReference>
<accession>A0A6P4XFV9</accession>
<dbReference type="GO" id="GO:0000184">
    <property type="term" value="P:nuclear-transcribed mRNA catabolic process, nonsense-mediated decay"/>
    <property type="evidence" value="ECO:0007669"/>
    <property type="project" value="TreeGrafter"/>
</dbReference>
<protein>
    <submittedName>
        <fullName evidence="4">Nuclear cap-binding protein subunit 1-A-like</fullName>
    </submittedName>
</protein>
<dbReference type="GO" id="GO:0000339">
    <property type="term" value="F:RNA cap binding"/>
    <property type="evidence" value="ECO:0007669"/>
    <property type="project" value="InterPro"/>
</dbReference>
<dbReference type="GO" id="GO:0050684">
    <property type="term" value="P:regulation of mRNA processing"/>
    <property type="evidence" value="ECO:0007669"/>
    <property type="project" value="TreeGrafter"/>
</dbReference>
<keyword evidence="3" id="KW-1185">Reference proteome</keyword>
<dbReference type="OrthoDB" id="10252707at2759"/>
<dbReference type="SUPFAM" id="SSF48371">
    <property type="entry name" value="ARM repeat"/>
    <property type="match status" value="1"/>
</dbReference>
<dbReference type="Gene3D" id="1.25.40.180">
    <property type="match status" value="1"/>
</dbReference>
<dbReference type="AlphaFoldDB" id="A0A6P4XFV9"/>
<dbReference type="InterPro" id="IPR003890">
    <property type="entry name" value="MIF4G-like_typ-3"/>
</dbReference>
<dbReference type="GO" id="GO:0006406">
    <property type="term" value="P:mRNA export from nucleus"/>
    <property type="evidence" value="ECO:0007669"/>
    <property type="project" value="InterPro"/>
</dbReference>
<evidence type="ECO:0000256" key="1">
    <source>
        <dbReference type="SAM" id="MobiDB-lite"/>
    </source>
</evidence>
<name>A0A6P4XFV9_BRABE</name>
<dbReference type="Proteomes" id="UP000515135">
    <property type="component" value="Unplaced"/>
</dbReference>
<dbReference type="GO" id="GO:0005634">
    <property type="term" value="C:nucleus"/>
    <property type="evidence" value="ECO:0007669"/>
    <property type="project" value="TreeGrafter"/>
</dbReference>
<proteinExistence type="predicted"/>
<evidence type="ECO:0000313" key="4">
    <source>
        <dbReference type="RefSeq" id="XP_019615420.1"/>
    </source>
</evidence>
<sequence length="144" mass="16113">MSRRRRYSDDEDEGRGNKRRRTSEPLEIEDRLESLITRVGEKSTSSLESNLEGLASVLEADLPNYKAKILKILVDCAVQLPEKLSVYTTLVGLLNARNYNFGGEVRSQKLNGVLNSGNSMQNTIAEDKTYLFLAVTISTCVNKL</sequence>
<dbReference type="GO" id="GO:0005846">
    <property type="term" value="C:nuclear cap binding complex"/>
    <property type="evidence" value="ECO:0007669"/>
    <property type="project" value="InterPro"/>
</dbReference>
<feature type="domain" description="MIF4G" evidence="2">
    <location>
        <begin position="31"/>
        <end position="104"/>
    </location>
</feature>
<dbReference type="RefSeq" id="XP_019615420.1">
    <property type="nucleotide sequence ID" value="XM_019759861.1"/>
</dbReference>
<dbReference type="KEGG" id="bbel:109463143"/>
<reference evidence="4" key="1">
    <citation type="submission" date="2025-08" db="UniProtKB">
        <authorList>
            <consortium name="RefSeq"/>
        </authorList>
    </citation>
    <scope>IDENTIFICATION</scope>
    <source>
        <tissue evidence="4">Gonad</tissue>
    </source>
</reference>
<gene>
    <name evidence="4" type="primary">LOC109463143</name>
</gene>
<evidence type="ECO:0000259" key="2">
    <source>
        <dbReference type="Pfam" id="PF02854"/>
    </source>
</evidence>
<evidence type="ECO:0000313" key="3">
    <source>
        <dbReference type="Proteomes" id="UP000515135"/>
    </source>
</evidence>
<organism evidence="3 4">
    <name type="scientific">Branchiostoma belcheri</name>
    <name type="common">Amphioxus</name>
    <dbReference type="NCBI Taxonomy" id="7741"/>
    <lineage>
        <taxon>Eukaryota</taxon>
        <taxon>Metazoa</taxon>
        <taxon>Chordata</taxon>
        <taxon>Cephalochordata</taxon>
        <taxon>Leptocardii</taxon>
        <taxon>Amphioxiformes</taxon>
        <taxon>Branchiostomatidae</taxon>
        <taxon>Branchiostoma</taxon>
    </lineage>
</organism>
<dbReference type="InterPro" id="IPR027159">
    <property type="entry name" value="CBP80"/>
</dbReference>
<dbReference type="InterPro" id="IPR016024">
    <property type="entry name" value="ARM-type_fold"/>
</dbReference>